<keyword evidence="11 15" id="KW-1133">Transmembrane helix</keyword>
<dbReference type="GO" id="GO:0016887">
    <property type="term" value="F:ATP hydrolysis activity"/>
    <property type="evidence" value="ECO:0007669"/>
    <property type="project" value="UniProtKB-UniRule"/>
</dbReference>
<accession>A0A1X6XH33</accession>
<evidence type="ECO:0000313" key="20">
    <source>
        <dbReference type="Proteomes" id="UP000196581"/>
    </source>
</evidence>
<evidence type="ECO:0000256" key="11">
    <source>
        <dbReference type="ARBA" id="ARBA00022989"/>
    </source>
</evidence>
<dbReference type="SMART" id="SM00382">
    <property type="entry name" value="AAA"/>
    <property type="match status" value="1"/>
</dbReference>
<dbReference type="EC" id="3.4.24.-" evidence="15"/>
<evidence type="ECO:0000259" key="18">
    <source>
        <dbReference type="SMART" id="SM00382"/>
    </source>
</evidence>
<evidence type="ECO:0000256" key="17">
    <source>
        <dbReference type="SAM" id="MobiDB-lite"/>
    </source>
</evidence>
<evidence type="ECO:0000256" key="13">
    <source>
        <dbReference type="ARBA" id="ARBA00023136"/>
    </source>
</evidence>
<sequence>MAETPDRSTPVKKARRGPFIWVLLVLAFITVGLLLSGGTGFQRVDTEQGLTLLDEGKVEQAKIVDNDQRVDLVLADEYEFAGKDYGNKVQFFYIEPRGEEIIEAVTSAAPDGGYTDEVPQQSWISTLLLNLLPFVIIFIVFWFLLSQLGGGGSRFMNFGKSKAKLVNKENPDVTFENVAGVDEALEELEEIKEFLAEPDKFQAVGAKIPKGVLLYGPPGTGKTLLARAVAGEAGVPFYSISGSDFVEMYVGVGASRVRDLFTQAKENSPCIIFVDEIDAVGRQRGAGMGGGNDEREQTLNQMLVEMDGFEASTNVILIAATNRPDVLDPALLRPGRFDRQIQVEAPDMKGRKQILGVHAKDKPLAPDVDLGMVAKRTPGFSGADLANVLNEAALLTAREKKSVIDNTIVDEAIDRVIAGPQKRTRLMNDKERRVTAYHEGGHALVAAAMNDTDPVTKVTILPRGRALGYTMVMPSEDKYSTTRNELLDQLAYAMGGRVAEEIVFHDPTTGAANDIEKATDIARKMVTEYGMSDRAGMVKLGDGSSEPFAGRSMGGSDKSFSDATLATIDAEVRALVDAAHADAYWALNENRDVLDRLAYDLLEKETLDEHQLAELFHDVVKRDRRTVWLASRDRPVSDRPPIDPPAPRVENGDGDGDGGDAGGAGPTGQIGPIGEVGEVGPTGDTGPAGGAVPGGETGPTGFPGADGQEPPR</sequence>
<evidence type="ECO:0000256" key="3">
    <source>
        <dbReference type="ARBA" id="ARBA00022475"/>
    </source>
</evidence>
<dbReference type="InterPro" id="IPR005936">
    <property type="entry name" value="FtsH"/>
</dbReference>
<keyword evidence="3 15" id="KW-1003">Cell membrane</keyword>
<feature type="region of interest" description="Disordered" evidence="17">
    <location>
        <begin position="632"/>
        <end position="712"/>
    </location>
</feature>
<dbReference type="GO" id="GO:0005524">
    <property type="term" value="F:ATP binding"/>
    <property type="evidence" value="ECO:0007669"/>
    <property type="project" value="UniProtKB-UniRule"/>
</dbReference>
<evidence type="ECO:0000256" key="14">
    <source>
        <dbReference type="ARBA" id="ARBA00061570"/>
    </source>
</evidence>
<dbReference type="InterPro" id="IPR011546">
    <property type="entry name" value="Pept_M41_FtsH_extracell"/>
</dbReference>
<dbReference type="FunFam" id="1.10.8.60:FF:000001">
    <property type="entry name" value="ATP-dependent zinc metalloprotease FtsH"/>
    <property type="match status" value="1"/>
</dbReference>
<dbReference type="GO" id="GO:0004176">
    <property type="term" value="F:ATP-dependent peptidase activity"/>
    <property type="evidence" value="ECO:0007669"/>
    <property type="project" value="InterPro"/>
</dbReference>
<feature type="compositionally biased region" description="Low complexity" evidence="17">
    <location>
        <begin position="669"/>
        <end position="685"/>
    </location>
</feature>
<dbReference type="HAMAP" id="MF_01458">
    <property type="entry name" value="FtsH"/>
    <property type="match status" value="1"/>
</dbReference>
<evidence type="ECO:0000256" key="15">
    <source>
        <dbReference type="HAMAP-Rule" id="MF_01458"/>
    </source>
</evidence>
<proteinExistence type="inferred from homology"/>
<evidence type="ECO:0000256" key="16">
    <source>
        <dbReference type="RuleBase" id="RU003651"/>
    </source>
</evidence>
<evidence type="ECO:0000256" key="1">
    <source>
        <dbReference type="ARBA" id="ARBA00004370"/>
    </source>
</evidence>
<dbReference type="InterPro" id="IPR003593">
    <property type="entry name" value="AAA+_ATPase"/>
</dbReference>
<comment type="cofactor">
    <cofactor evidence="15">
        <name>Zn(2+)</name>
        <dbReference type="ChEBI" id="CHEBI:29105"/>
    </cofactor>
    <text evidence="15">Binds 1 zinc ion per subunit.</text>
</comment>
<comment type="similarity">
    <text evidence="14 15">In the central section; belongs to the AAA ATPase family.</text>
</comment>
<evidence type="ECO:0000256" key="10">
    <source>
        <dbReference type="ARBA" id="ARBA00022840"/>
    </source>
</evidence>
<dbReference type="Pfam" id="PF17862">
    <property type="entry name" value="AAA_lid_3"/>
    <property type="match status" value="1"/>
</dbReference>
<dbReference type="Pfam" id="PF01434">
    <property type="entry name" value="Peptidase_M41"/>
    <property type="match status" value="1"/>
</dbReference>
<evidence type="ECO:0000256" key="6">
    <source>
        <dbReference type="ARBA" id="ARBA00022723"/>
    </source>
</evidence>
<dbReference type="PROSITE" id="PS00674">
    <property type="entry name" value="AAA"/>
    <property type="match status" value="1"/>
</dbReference>
<dbReference type="GO" id="GO:0006508">
    <property type="term" value="P:proteolysis"/>
    <property type="evidence" value="ECO:0007669"/>
    <property type="project" value="UniProtKB-KW"/>
</dbReference>
<dbReference type="GO" id="GO:0005886">
    <property type="term" value="C:plasma membrane"/>
    <property type="evidence" value="ECO:0007669"/>
    <property type="project" value="UniProtKB-SubCell"/>
</dbReference>
<dbReference type="AlphaFoldDB" id="A0A1X6XH33"/>
<dbReference type="Proteomes" id="UP000196581">
    <property type="component" value="Unassembled WGS sequence"/>
</dbReference>
<feature type="active site" evidence="15">
    <location>
        <position position="439"/>
    </location>
</feature>
<keyword evidence="12 15" id="KW-0482">Metalloprotease</keyword>
<dbReference type="InterPro" id="IPR003959">
    <property type="entry name" value="ATPase_AAA_core"/>
</dbReference>
<feature type="transmembrane region" description="Helical" evidence="15">
    <location>
        <begin position="20"/>
        <end position="41"/>
    </location>
</feature>
<dbReference type="GO" id="GO:0004222">
    <property type="term" value="F:metalloendopeptidase activity"/>
    <property type="evidence" value="ECO:0007669"/>
    <property type="project" value="InterPro"/>
</dbReference>
<keyword evidence="19" id="KW-0132">Cell division</keyword>
<evidence type="ECO:0000256" key="12">
    <source>
        <dbReference type="ARBA" id="ARBA00023049"/>
    </source>
</evidence>
<dbReference type="GO" id="GO:0051301">
    <property type="term" value="P:cell division"/>
    <property type="evidence" value="ECO:0007669"/>
    <property type="project" value="UniProtKB-KW"/>
</dbReference>
<dbReference type="InterPro" id="IPR027417">
    <property type="entry name" value="P-loop_NTPase"/>
</dbReference>
<feature type="domain" description="AAA+ ATPase" evidence="18">
    <location>
        <begin position="208"/>
        <end position="347"/>
    </location>
</feature>
<evidence type="ECO:0000256" key="7">
    <source>
        <dbReference type="ARBA" id="ARBA00022741"/>
    </source>
</evidence>
<keyword evidence="5 15" id="KW-0812">Transmembrane</keyword>
<evidence type="ECO:0000313" key="19">
    <source>
        <dbReference type="EMBL" id="SLM98592.1"/>
    </source>
</evidence>
<feature type="compositionally biased region" description="Basic and acidic residues" evidence="17">
    <location>
        <begin position="632"/>
        <end position="641"/>
    </location>
</feature>
<comment type="similarity">
    <text evidence="2 15">In the C-terminal section; belongs to the peptidase M41 family.</text>
</comment>
<dbReference type="InterPro" id="IPR037219">
    <property type="entry name" value="Peptidase_M41-like"/>
</dbReference>
<keyword evidence="8 15" id="KW-0378">Hydrolase</keyword>
<dbReference type="FunFam" id="3.40.50.300:FF:000001">
    <property type="entry name" value="ATP-dependent zinc metalloprotease FtsH"/>
    <property type="match status" value="1"/>
</dbReference>
<dbReference type="GO" id="GO:0008270">
    <property type="term" value="F:zinc ion binding"/>
    <property type="evidence" value="ECO:0007669"/>
    <property type="project" value="UniProtKB-UniRule"/>
</dbReference>
<dbReference type="EMBL" id="FWFF01000017">
    <property type="protein sequence ID" value="SLM98592.1"/>
    <property type="molecule type" value="Genomic_DNA"/>
</dbReference>
<dbReference type="InterPro" id="IPR003960">
    <property type="entry name" value="ATPase_AAA_CS"/>
</dbReference>
<reference evidence="20" key="1">
    <citation type="submission" date="2017-02" db="EMBL/GenBank/DDBJ databases">
        <authorList>
            <person name="Dridi B."/>
        </authorList>
    </citation>
    <scope>NUCLEOTIDE SEQUENCE [LARGE SCALE GENOMIC DNA]</scope>
    <source>
        <strain evidence="20">B Co 03.10</strain>
    </source>
</reference>
<evidence type="ECO:0000256" key="5">
    <source>
        <dbReference type="ARBA" id="ARBA00022692"/>
    </source>
</evidence>
<dbReference type="FunFam" id="1.20.58.760:FF:000001">
    <property type="entry name" value="ATP-dependent zinc metalloprotease FtsH"/>
    <property type="match status" value="1"/>
</dbReference>
<feature type="compositionally biased region" description="Gly residues" evidence="17">
    <location>
        <begin position="659"/>
        <end position="668"/>
    </location>
</feature>
<feature type="binding site" evidence="15">
    <location>
        <position position="514"/>
    </location>
    <ligand>
        <name>Zn(2+)</name>
        <dbReference type="ChEBI" id="CHEBI:29105"/>
        <note>catalytic</note>
    </ligand>
</feature>
<feature type="transmembrane region" description="Helical" evidence="15">
    <location>
        <begin position="123"/>
        <end position="145"/>
    </location>
</feature>
<keyword evidence="13 15" id="KW-0472">Membrane</keyword>
<keyword evidence="4 15" id="KW-0645">Protease</keyword>
<dbReference type="Pfam" id="PF00004">
    <property type="entry name" value="AAA"/>
    <property type="match status" value="1"/>
</dbReference>
<dbReference type="SUPFAM" id="SSF52540">
    <property type="entry name" value="P-loop containing nucleoside triphosphate hydrolases"/>
    <property type="match status" value="1"/>
</dbReference>
<feature type="binding site" evidence="15">
    <location>
        <begin position="216"/>
        <end position="223"/>
    </location>
    <ligand>
        <name>ATP</name>
        <dbReference type="ChEBI" id="CHEBI:30616"/>
    </ligand>
</feature>
<name>A0A1X6XH33_9MICO</name>
<protein>
    <recommendedName>
        <fullName evidence="15">ATP-dependent zinc metalloprotease FtsH</fullName>
        <ecNumber evidence="15">3.4.24.-</ecNumber>
    </recommendedName>
</protein>
<feature type="binding site" evidence="15">
    <location>
        <position position="438"/>
    </location>
    <ligand>
        <name>Zn(2+)</name>
        <dbReference type="ChEBI" id="CHEBI:29105"/>
        <note>catalytic</note>
    </ligand>
</feature>
<evidence type="ECO:0000256" key="4">
    <source>
        <dbReference type="ARBA" id="ARBA00022670"/>
    </source>
</evidence>
<comment type="function">
    <text evidence="15">Acts as a processive, ATP-dependent zinc metallopeptidase for both cytoplasmic and membrane proteins. Plays a role in the quality control of integral membrane proteins.</text>
</comment>
<keyword evidence="9 15" id="KW-0862">Zinc</keyword>
<dbReference type="Gene3D" id="1.20.58.760">
    <property type="entry name" value="Peptidase M41"/>
    <property type="match status" value="1"/>
</dbReference>
<keyword evidence="19" id="KW-0131">Cell cycle</keyword>
<dbReference type="NCBIfam" id="TIGR01241">
    <property type="entry name" value="FtsH_fam"/>
    <property type="match status" value="1"/>
</dbReference>
<dbReference type="SUPFAM" id="SSF140990">
    <property type="entry name" value="FtsH protease domain-like"/>
    <property type="match status" value="1"/>
</dbReference>
<keyword evidence="7 15" id="KW-0547">Nucleotide-binding</keyword>
<evidence type="ECO:0000256" key="8">
    <source>
        <dbReference type="ARBA" id="ARBA00022801"/>
    </source>
</evidence>
<dbReference type="Pfam" id="PF06480">
    <property type="entry name" value="FtsH_ext"/>
    <property type="match status" value="1"/>
</dbReference>
<keyword evidence="10 15" id="KW-0067">ATP-binding</keyword>
<dbReference type="InterPro" id="IPR041569">
    <property type="entry name" value="AAA_lid_3"/>
</dbReference>
<comment type="subcellular location">
    <subcellularLocation>
        <location evidence="15">Cell membrane</location>
        <topology evidence="15">Multi-pass membrane protein</topology>
        <orientation evidence="15">Cytoplasmic side</orientation>
    </subcellularLocation>
    <subcellularLocation>
        <location evidence="1">Membrane</location>
    </subcellularLocation>
</comment>
<dbReference type="PANTHER" id="PTHR23076">
    <property type="entry name" value="METALLOPROTEASE M41 FTSH"/>
    <property type="match status" value="1"/>
</dbReference>
<evidence type="ECO:0000256" key="9">
    <source>
        <dbReference type="ARBA" id="ARBA00022833"/>
    </source>
</evidence>
<organism evidence="19 20">
    <name type="scientific">Brevibacterium yomogidense</name>
    <dbReference type="NCBI Taxonomy" id="946573"/>
    <lineage>
        <taxon>Bacteria</taxon>
        <taxon>Bacillati</taxon>
        <taxon>Actinomycetota</taxon>
        <taxon>Actinomycetes</taxon>
        <taxon>Micrococcales</taxon>
        <taxon>Brevibacteriaceae</taxon>
        <taxon>Brevibacterium</taxon>
    </lineage>
</organism>
<comment type="subunit">
    <text evidence="15">Homohexamer.</text>
</comment>
<keyword evidence="6 15" id="KW-0479">Metal-binding</keyword>
<dbReference type="Gene3D" id="1.10.8.60">
    <property type="match status" value="1"/>
</dbReference>
<dbReference type="RefSeq" id="WP_087007462.1">
    <property type="nucleotide sequence ID" value="NZ_FWFF01000017.1"/>
</dbReference>
<dbReference type="Gene3D" id="3.40.50.300">
    <property type="entry name" value="P-loop containing nucleotide triphosphate hydrolases"/>
    <property type="match status" value="1"/>
</dbReference>
<feature type="compositionally biased region" description="Gly residues" evidence="17">
    <location>
        <begin position="686"/>
        <end position="698"/>
    </location>
</feature>
<comment type="similarity">
    <text evidence="16">Belongs to the AAA ATPase family.</text>
</comment>
<keyword evidence="20" id="KW-1185">Reference proteome</keyword>
<dbReference type="PANTHER" id="PTHR23076:SF97">
    <property type="entry name" value="ATP-DEPENDENT ZINC METALLOPROTEASE YME1L1"/>
    <property type="match status" value="1"/>
</dbReference>
<gene>
    <name evidence="15" type="primary">ftsH</name>
    <name evidence="19" type="ORF">FM105_09110</name>
</gene>
<dbReference type="InterPro" id="IPR000642">
    <property type="entry name" value="Peptidase_M41"/>
</dbReference>
<dbReference type="CDD" id="cd19501">
    <property type="entry name" value="RecA-like_FtsH"/>
    <property type="match status" value="1"/>
</dbReference>
<feature type="binding site" evidence="15">
    <location>
        <position position="442"/>
    </location>
    <ligand>
        <name>Zn(2+)</name>
        <dbReference type="ChEBI" id="CHEBI:29105"/>
        <note>catalytic</note>
    </ligand>
</feature>
<dbReference type="GO" id="GO:0030163">
    <property type="term" value="P:protein catabolic process"/>
    <property type="evidence" value="ECO:0007669"/>
    <property type="project" value="UniProtKB-UniRule"/>
</dbReference>
<evidence type="ECO:0000256" key="2">
    <source>
        <dbReference type="ARBA" id="ARBA00010044"/>
    </source>
</evidence>